<keyword evidence="2" id="KW-1185">Reference proteome</keyword>
<accession>A0ABW9QJ02</accession>
<evidence type="ECO:0000313" key="1">
    <source>
        <dbReference type="EMBL" id="MSC33924.1"/>
    </source>
</evidence>
<evidence type="ECO:0000313" key="2">
    <source>
        <dbReference type="Proteomes" id="UP000480929"/>
    </source>
</evidence>
<comment type="caution">
    <text evidence="1">The sequence shown here is derived from an EMBL/GenBank/DDBJ whole genome shotgun (WGS) entry which is preliminary data.</text>
</comment>
<proteinExistence type="predicted"/>
<reference evidence="1 2" key="1">
    <citation type="journal article" date="2019" name="Nat. Med.">
        <title>A library of human gut bacterial isolates paired with longitudinal multiomics data enables mechanistic microbiome research.</title>
        <authorList>
            <person name="Poyet M."/>
            <person name="Groussin M."/>
            <person name="Gibbons S.M."/>
            <person name="Avila-Pacheco J."/>
            <person name="Jiang X."/>
            <person name="Kearney S.M."/>
            <person name="Perrotta A.R."/>
            <person name="Berdy B."/>
            <person name="Zhao S."/>
            <person name="Lieberman T.D."/>
            <person name="Swanson P.K."/>
            <person name="Smith M."/>
            <person name="Roesemann S."/>
            <person name="Alexander J.E."/>
            <person name="Rich S.A."/>
            <person name="Livny J."/>
            <person name="Vlamakis H."/>
            <person name="Clish C."/>
            <person name="Bullock K."/>
            <person name="Deik A."/>
            <person name="Scott J."/>
            <person name="Pierce K.A."/>
            <person name="Xavier R.J."/>
            <person name="Alm E.J."/>
        </authorList>
    </citation>
    <scope>NUCLEOTIDE SEQUENCE [LARGE SCALE GENOMIC DNA]</scope>
    <source>
        <strain evidence="1 2">BIOML-A5</strain>
    </source>
</reference>
<dbReference type="RefSeq" id="WP_154251195.1">
    <property type="nucleotide sequence ID" value="NZ_WKPI01000024.1"/>
</dbReference>
<dbReference type="EMBL" id="WKPI01000024">
    <property type="protein sequence ID" value="MSC33924.1"/>
    <property type="molecule type" value="Genomic_DNA"/>
</dbReference>
<dbReference type="Proteomes" id="UP000480929">
    <property type="component" value="Unassembled WGS sequence"/>
</dbReference>
<name>A0ABW9QJ02_9FIRM</name>
<organism evidence="1 2">
    <name type="scientific">Holdemania massiliensis</name>
    <dbReference type="NCBI Taxonomy" id="1468449"/>
    <lineage>
        <taxon>Bacteria</taxon>
        <taxon>Bacillati</taxon>
        <taxon>Bacillota</taxon>
        <taxon>Erysipelotrichia</taxon>
        <taxon>Erysipelotrichales</taxon>
        <taxon>Erysipelotrichaceae</taxon>
        <taxon>Holdemania</taxon>
    </lineage>
</organism>
<sequence length="124" mass="14368">MMEEKKVDFLRDTSLAIARLRAKFDELDYELEIAESRLEGKREGKHEGRLEGKLEGQRTLIKLVLGKRMELSTENEKQIDSLDEQALLELTQVIDTIYTSQDLHHQIQTITKQNSRAAETILSR</sequence>
<gene>
    <name evidence="1" type="ORF">GKD88_12420</name>
</gene>
<protein>
    <submittedName>
        <fullName evidence="1">Uncharacterized protein</fullName>
    </submittedName>
</protein>